<keyword evidence="2" id="KW-1185">Reference proteome</keyword>
<evidence type="ECO:0000313" key="2">
    <source>
        <dbReference type="Proteomes" id="UP000294575"/>
    </source>
</evidence>
<dbReference type="OrthoDB" id="5705747at2"/>
<dbReference type="EMBL" id="SNYK01000008">
    <property type="protein sequence ID" value="TDQ37294.1"/>
    <property type="molecule type" value="Genomic_DNA"/>
</dbReference>
<name>A0A4R6U2F9_9GAMM</name>
<comment type="caution">
    <text evidence="1">The sequence shown here is derived from an EMBL/GenBank/DDBJ whole genome shotgun (WGS) entry which is preliminary data.</text>
</comment>
<dbReference type="Proteomes" id="UP000294575">
    <property type="component" value="Unassembled WGS sequence"/>
</dbReference>
<proteinExistence type="predicted"/>
<sequence>MQISSSLMSAGVQTIKASQQQLASTAQTVANATVSDMPMMNIADLTQQLVQMDQAQHLAMVGGKMVEAASENIGTLINTMS</sequence>
<organism evidence="1 2">
    <name type="scientific">Thiopseudomonas denitrificans</name>
    <dbReference type="NCBI Taxonomy" id="1501432"/>
    <lineage>
        <taxon>Bacteria</taxon>
        <taxon>Pseudomonadati</taxon>
        <taxon>Pseudomonadota</taxon>
        <taxon>Gammaproteobacteria</taxon>
        <taxon>Pseudomonadales</taxon>
        <taxon>Pseudomonadaceae</taxon>
        <taxon>Thiopseudomonas</taxon>
    </lineage>
</organism>
<protein>
    <submittedName>
        <fullName evidence="1">Uncharacterized protein</fullName>
    </submittedName>
</protein>
<dbReference type="RefSeq" id="WP_101495818.1">
    <property type="nucleotide sequence ID" value="NZ_LNJZ01000003.1"/>
</dbReference>
<dbReference type="AlphaFoldDB" id="A0A4R6U2F9"/>
<evidence type="ECO:0000313" key="1">
    <source>
        <dbReference type="EMBL" id="TDQ37294.1"/>
    </source>
</evidence>
<reference evidence="1 2" key="1">
    <citation type="submission" date="2019-03" db="EMBL/GenBank/DDBJ databases">
        <title>Genomic Encyclopedia of Type Strains, Phase IV (KMG-IV): sequencing the most valuable type-strain genomes for metagenomic binning, comparative biology and taxonomic classification.</title>
        <authorList>
            <person name="Goeker M."/>
        </authorList>
    </citation>
    <scope>NUCLEOTIDE SEQUENCE [LARGE SCALE GENOMIC DNA]</scope>
    <source>
        <strain evidence="1 2">DSM 28679</strain>
    </source>
</reference>
<gene>
    <name evidence="1" type="ORF">DFQ45_10874</name>
</gene>
<accession>A0A4R6U2F9</accession>